<dbReference type="Pfam" id="PF00990">
    <property type="entry name" value="GGDEF"/>
    <property type="match status" value="1"/>
</dbReference>
<dbReference type="PROSITE" id="PS50883">
    <property type="entry name" value="EAL"/>
    <property type="match status" value="1"/>
</dbReference>
<dbReference type="InterPro" id="IPR000160">
    <property type="entry name" value="GGDEF_dom"/>
</dbReference>
<dbReference type="FunFam" id="3.30.70.270:FF:000001">
    <property type="entry name" value="Diguanylate cyclase domain protein"/>
    <property type="match status" value="1"/>
</dbReference>
<dbReference type="PANTHER" id="PTHR33121">
    <property type="entry name" value="CYCLIC DI-GMP PHOSPHODIESTERASE PDEF"/>
    <property type="match status" value="1"/>
</dbReference>
<evidence type="ECO:0000256" key="2">
    <source>
        <dbReference type="SAM" id="Coils"/>
    </source>
</evidence>
<evidence type="ECO:0000256" key="1">
    <source>
        <dbReference type="ARBA" id="ARBA00001946"/>
    </source>
</evidence>
<dbReference type="GO" id="GO:0071111">
    <property type="term" value="F:cyclic-guanylate-specific phosphodiesterase activity"/>
    <property type="evidence" value="ECO:0007669"/>
    <property type="project" value="InterPro"/>
</dbReference>
<keyword evidence="3" id="KW-1133">Transmembrane helix</keyword>
<dbReference type="InterPro" id="IPR001633">
    <property type="entry name" value="EAL_dom"/>
</dbReference>
<dbReference type="PROSITE" id="PS50887">
    <property type="entry name" value="GGDEF"/>
    <property type="match status" value="1"/>
</dbReference>
<dbReference type="Gene3D" id="3.20.20.450">
    <property type="entry name" value="EAL domain"/>
    <property type="match status" value="1"/>
</dbReference>
<evidence type="ECO:0000259" key="4">
    <source>
        <dbReference type="PROSITE" id="PS50883"/>
    </source>
</evidence>
<dbReference type="Gene3D" id="3.30.70.270">
    <property type="match status" value="1"/>
</dbReference>
<dbReference type="CDD" id="cd01949">
    <property type="entry name" value="GGDEF"/>
    <property type="match status" value="1"/>
</dbReference>
<name>A0A2K8UG97_9GAMM</name>
<dbReference type="InterPro" id="IPR043128">
    <property type="entry name" value="Rev_trsase/Diguanyl_cyclase"/>
</dbReference>
<keyword evidence="7" id="KW-1185">Reference proteome</keyword>
<organism evidence="6 7">
    <name type="scientific">Candidatus Thiodictyon syntrophicum</name>
    <dbReference type="NCBI Taxonomy" id="1166950"/>
    <lineage>
        <taxon>Bacteria</taxon>
        <taxon>Pseudomonadati</taxon>
        <taxon>Pseudomonadota</taxon>
        <taxon>Gammaproteobacteria</taxon>
        <taxon>Chromatiales</taxon>
        <taxon>Chromatiaceae</taxon>
        <taxon>Thiodictyon</taxon>
    </lineage>
</organism>
<evidence type="ECO:0000313" key="6">
    <source>
        <dbReference type="EMBL" id="AUB84594.1"/>
    </source>
</evidence>
<keyword evidence="3" id="KW-0812">Transmembrane</keyword>
<dbReference type="InterPro" id="IPR029150">
    <property type="entry name" value="dCache_3"/>
</dbReference>
<keyword evidence="2" id="KW-0175">Coiled coil</keyword>
<dbReference type="PANTHER" id="PTHR33121:SF23">
    <property type="entry name" value="CYCLIC DI-GMP PHOSPHODIESTERASE PDEB"/>
    <property type="match status" value="1"/>
</dbReference>
<protein>
    <submittedName>
        <fullName evidence="6">GGDEF-domain containing protein</fullName>
    </submittedName>
</protein>
<feature type="transmembrane region" description="Helical" evidence="3">
    <location>
        <begin position="290"/>
        <end position="308"/>
    </location>
</feature>
<dbReference type="Pfam" id="PF14827">
    <property type="entry name" value="dCache_3"/>
    <property type="match status" value="1"/>
</dbReference>
<dbReference type="InterPro" id="IPR029787">
    <property type="entry name" value="Nucleotide_cyclase"/>
</dbReference>
<dbReference type="Pfam" id="PF00563">
    <property type="entry name" value="EAL"/>
    <property type="match status" value="1"/>
</dbReference>
<dbReference type="SUPFAM" id="SSF55073">
    <property type="entry name" value="Nucleotide cyclase"/>
    <property type="match status" value="1"/>
</dbReference>
<dbReference type="SMART" id="SM00052">
    <property type="entry name" value="EAL"/>
    <property type="match status" value="1"/>
</dbReference>
<feature type="domain" description="GGDEF" evidence="5">
    <location>
        <begin position="412"/>
        <end position="545"/>
    </location>
</feature>
<dbReference type="NCBIfam" id="TIGR00254">
    <property type="entry name" value="GGDEF"/>
    <property type="match status" value="1"/>
</dbReference>
<evidence type="ECO:0000256" key="3">
    <source>
        <dbReference type="SAM" id="Phobius"/>
    </source>
</evidence>
<accession>A0A2K8UG97</accession>
<feature type="domain" description="EAL" evidence="4">
    <location>
        <begin position="556"/>
        <end position="805"/>
    </location>
</feature>
<sequence>MSLRWQALIALSLVLLVVNGALAVMAYRHSTAQFDLQQSGVRDNQVRQLRGLLGRNYEEMTRLVSVVPLLGPDGAAGPVQDFGSRLRRGLETEGALLGLEWDVRSVFWITPDGRLSLVWPADVSAPGAELLTALTRKDDAATQLLACQPECLQFLAAPVLWEGKSSGTLVLGRSLADALLAFNVLTGAEVAVFTATNARGGAVPAPPRFPAMTHPSRTAPIIRALAPDLAAAPTRNPGTAAGGQPVLGELGGQWFEVFRVDGLAPGVSALVVDEVTAERQAIQWTTRNSIMLGLGGLALSGSLLFWLAQSSVGRLRRIAAALPLLAENRYAELRANLPPVGGRLTPADELDRLSETAQALTDRMEMLQRDREEAETRLVWLADHDPLTRLYNRRRFNDDFGRVLNQAQRFGHRGALLFLDLDQFKDVNDLSGHQVGDVMLQRVADELSKLTHPSDILARLGGDEFSLVVPECTDAAALACAERIQAAVRSIQIREHGRVHRVTASIGIALFPDQGQEPQEILANADLAMFQAKEKGRGRWHLFAAADQAREQADARVTWRDKITEGLRDERFELHFQPIVTIATGTIDHWEALLRLRDAHGELVYPDRFIPVAEKTGQIQAIDHWVMAHAVGILGRDPRLRLAVNLSGSAMDDPSLLPDIERMLQEHRVAPTRLTFEVTETAAVASIARATELMQGIQRLGCRFALDDFGSGYASYAYLRRLPVDDVKIDGAFIRDLATNREDRIFVKAITDMSHGMGKQVTAEFVESAAIYTVLGELGVDCAQGYYLGRPTATAEHGPWPRPVARRERVEDNFNV</sequence>
<feature type="coiled-coil region" evidence="2">
    <location>
        <begin position="350"/>
        <end position="377"/>
    </location>
</feature>
<comment type="cofactor">
    <cofactor evidence="1">
        <name>Mg(2+)</name>
        <dbReference type="ChEBI" id="CHEBI:18420"/>
    </cofactor>
</comment>
<dbReference type="InterPro" id="IPR035919">
    <property type="entry name" value="EAL_sf"/>
</dbReference>
<proteinExistence type="predicted"/>
<dbReference type="EMBL" id="CP020370">
    <property type="protein sequence ID" value="AUB84594.1"/>
    <property type="molecule type" value="Genomic_DNA"/>
</dbReference>
<dbReference type="AlphaFoldDB" id="A0A2K8UG97"/>
<evidence type="ECO:0000259" key="5">
    <source>
        <dbReference type="PROSITE" id="PS50887"/>
    </source>
</evidence>
<dbReference type="CDD" id="cd01948">
    <property type="entry name" value="EAL"/>
    <property type="match status" value="1"/>
</dbReference>
<keyword evidence="3" id="KW-0472">Membrane</keyword>
<dbReference type="KEGG" id="tsy:THSYN_00400"/>
<gene>
    <name evidence="6" type="ORF">THSYN_00400</name>
</gene>
<dbReference type="Proteomes" id="UP000232638">
    <property type="component" value="Chromosome"/>
</dbReference>
<evidence type="ECO:0000313" key="7">
    <source>
        <dbReference type="Proteomes" id="UP000232638"/>
    </source>
</evidence>
<dbReference type="InterPro" id="IPR050706">
    <property type="entry name" value="Cyclic-di-GMP_PDE-like"/>
</dbReference>
<reference evidence="6 7" key="1">
    <citation type="submission" date="2017-03" db="EMBL/GenBank/DDBJ databases">
        <title>Complete genome sequence of Candidatus 'Thiodictyon syntrophicum' sp. nov. strain Cad16T, a photolithoautotroph purple sulfur bacterium isolated from an alpine meromictic lake.</title>
        <authorList>
            <person name="Luedin S.M."/>
            <person name="Pothier J.F."/>
            <person name="Danza F."/>
            <person name="Storelli N."/>
            <person name="Wittwer M."/>
            <person name="Tonolla M."/>
        </authorList>
    </citation>
    <scope>NUCLEOTIDE SEQUENCE [LARGE SCALE GENOMIC DNA]</scope>
    <source>
        <strain evidence="6 7">Cad16T</strain>
    </source>
</reference>
<dbReference type="OrthoDB" id="9787514at2"/>
<dbReference type="SUPFAM" id="SSF141868">
    <property type="entry name" value="EAL domain-like"/>
    <property type="match status" value="1"/>
</dbReference>
<dbReference type="SMART" id="SM00267">
    <property type="entry name" value="GGDEF"/>
    <property type="match status" value="1"/>
</dbReference>